<dbReference type="EMBL" id="MTYJ01000415">
    <property type="protein sequence ID" value="OWA54507.1"/>
    <property type="molecule type" value="Genomic_DNA"/>
</dbReference>
<feature type="transmembrane region" description="Helical" evidence="1">
    <location>
        <begin position="74"/>
        <end position="98"/>
    </location>
</feature>
<gene>
    <name evidence="2" type="ORF">BV898_18907</name>
</gene>
<sequence length="150" mass="16680">MRSCLCCSLYNGCKWVAGYQFVSACLSIVGIIYSIATGETKSPGMWVLEVILAVMLLALTVGLVFGLKRNNRRLLLIWIITKAVLLALVVLGLIYIIYVVVSLPTIRLDAFNEEHREAICLNTIRSYWSALGQEGRNNGFQVAYHAPPED</sequence>
<evidence type="ECO:0000313" key="2">
    <source>
        <dbReference type="EMBL" id="OWA54507.1"/>
    </source>
</evidence>
<feature type="transmembrane region" description="Helical" evidence="1">
    <location>
        <begin position="12"/>
        <end position="33"/>
    </location>
</feature>
<evidence type="ECO:0000313" key="3">
    <source>
        <dbReference type="Proteomes" id="UP000192578"/>
    </source>
</evidence>
<reference evidence="3" key="1">
    <citation type="submission" date="2017-01" db="EMBL/GenBank/DDBJ databases">
        <title>Comparative genomics of anhydrobiosis in the tardigrade Hypsibius dujardini.</title>
        <authorList>
            <person name="Yoshida Y."/>
            <person name="Koutsovoulos G."/>
            <person name="Laetsch D."/>
            <person name="Stevens L."/>
            <person name="Kumar S."/>
            <person name="Horikawa D."/>
            <person name="Ishino K."/>
            <person name="Komine S."/>
            <person name="Tomita M."/>
            <person name="Blaxter M."/>
            <person name="Arakawa K."/>
        </authorList>
    </citation>
    <scope>NUCLEOTIDE SEQUENCE [LARGE SCALE GENOMIC DNA]</scope>
    <source>
        <strain evidence="3">Z151</strain>
    </source>
</reference>
<organism evidence="2 3">
    <name type="scientific">Hypsibius exemplaris</name>
    <name type="common">Freshwater tardigrade</name>
    <dbReference type="NCBI Taxonomy" id="2072580"/>
    <lineage>
        <taxon>Eukaryota</taxon>
        <taxon>Metazoa</taxon>
        <taxon>Ecdysozoa</taxon>
        <taxon>Tardigrada</taxon>
        <taxon>Eutardigrada</taxon>
        <taxon>Parachela</taxon>
        <taxon>Hypsibioidea</taxon>
        <taxon>Hypsibiidae</taxon>
        <taxon>Hypsibius</taxon>
    </lineage>
</organism>
<keyword evidence="1" id="KW-0812">Transmembrane</keyword>
<dbReference type="Proteomes" id="UP000192578">
    <property type="component" value="Unassembled WGS sequence"/>
</dbReference>
<protein>
    <submittedName>
        <fullName evidence="2">Uncharacterized protein</fullName>
    </submittedName>
</protein>
<proteinExistence type="predicted"/>
<feature type="transmembrane region" description="Helical" evidence="1">
    <location>
        <begin position="45"/>
        <end position="67"/>
    </location>
</feature>
<keyword evidence="1" id="KW-0472">Membrane</keyword>
<evidence type="ECO:0000256" key="1">
    <source>
        <dbReference type="SAM" id="Phobius"/>
    </source>
</evidence>
<accession>A0A9X6NI49</accession>
<dbReference type="PROSITE" id="PS51257">
    <property type="entry name" value="PROKAR_LIPOPROTEIN"/>
    <property type="match status" value="1"/>
</dbReference>
<name>A0A9X6NI49_HYPEX</name>
<comment type="caution">
    <text evidence="2">The sequence shown here is derived from an EMBL/GenBank/DDBJ whole genome shotgun (WGS) entry which is preliminary data.</text>
</comment>
<keyword evidence="3" id="KW-1185">Reference proteome</keyword>
<keyword evidence="1" id="KW-1133">Transmembrane helix</keyword>
<dbReference type="AlphaFoldDB" id="A0A9X6NI49"/>